<dbReference type="PRINTS" id="PR00094">
    <property type="entry name" value="ADENYLTKNASE"/>
</dbReference>
<dbReference type="Gene3D" id="3.40.50.300">
    <property type="entry name" value="P-loop containing nucleotide triphosphate hydrolases"/>
    <property type="match status" value="2"/>
</dbReference>
<dbReference type="Pfam" id="PF00406">
    <property type="entry name" value="ADK"/>
    <property type="match status" value="2"/>
</dbReference>
<evidence type="ECO:0000256" key="1">
    <source>
        <dbReference type="ARBA" id="ARBA00022679"/>
    </source>
</evidence>
<accession>A0AA35X853</accession>
<dbReference type="PANTHER" id="PTHR23359">
    <property type="entry name" value="NUCLEOTIDE KINASE"/>
    <property type="match status" value="1"/>
</dbReference>
<proteinExistence type="inferred from homology"/>
<reference evidence="5" key="1">
    <citation type="submission" date="2023-03" db="EMBL/GenBank/DDBJ databases">
        <authorList>
            <person name="Steffen K."/>
            <person name="Cardenas P."/>
        </authorList>
    </citation>
    <scope>NUCLEOTIDE SEQUENCE</scope>
</reference>
<dbReference type="GO" id="GO:0005524">
    <property type="term" value="F:ATP binding"/>
    <property type="evidence" value="ECO:0007669"/>
    <property type="project" value="InterPro"/>
</dbReference>
<dbReference type="PROSITE" id="PS51353">
    <property type="entry name" value="ARSC"/>
    <property type="match status" value="1"/>
</dbReference>
<evidence type="ECO:0000313" key="6">
    <source>
        <dbReference type="Proteomes" id="UP001174909"/>
    </source>
</evidence>
<keyword evidence="2" id="KW-0547">Nucleotide-binding</keyword>
<keyword evidence="6" id="KW-1185">Reference proteome</keyword>
<dbReference type="InterPro" id="IPR006660">
    <property type="entry name" value="Arsenate_reductase-like"/>
</dbReference>
<dbReference type="SUPFAM" id="SSF52540">
    <property type="entry name" value="P-loop containing nucleoside triphosphate hydrolases"/>
    <property type="match status" value="2"/>
</dbReference>
<dbReference type="CDD" id="cd01428">
    <property type="entry name" value="ADK"/>
    <property type="match status" value="2"/>
</dbReference>
<evidence type="ECO:0000256" key="4">
    <source>
        <dbReference type="RuleBase" id="RU003330"/>
    </source>
</evidence>
<evidence type="ECO:0000256" key="2">
    <source>
        <dbReference type="ARBA" id="ARBA00022741"/>
    </source>
</evidence>
<dbReference type="GO" id="GO:0019205">
    <property type="term" value="F:nucleobase-containing compound kinase activity"/>
    <property type="evidence" value="ECO:0007669"/>
    <property type="project" value="InterPro"/>
</dbReference>
<name>A0AA35X853_GEOBA</name>
<evidence type="ECO:0000256" key="3">
    <source>
        <dbReference type="ARBA" id="ARBA00022777"/>
    </source>
</evidence>
<dbReference type="Proteomes" id="UP001174909">
    <property type="component" value="Unassembled WGS sequence"/>
</dbReference>
<organism evidence="5 6">
    <name type="scientific">Geodia barretti</name>
    <name type="common">Barrett's horny sponge</name>
    <dbReference type="NCBI Taxonomy" id="519541"/>
    <lineage>
        <taxon>Eukaryota</taxon>
        <taxon>Metazoa</taxon>
        <taxon>Porifera</taxon>
        <taxon>Demospongiae</taxon>
        <taxon>Heteroscleromorpha</taxon>
        <taxon>Tetractinellida</taxon>
        <taxon>Astrophorina</taxon>
        <taxon>Geodiidae</taxon>
        <taxon>Geodia</taxon>
    </lineage>
</organism>
<dbReference type="InterPro" id="IPR000850">
    <property type="entry name" value="Adenylat/UMP-CMP_kin"/>
</dbReference>
<dbReference type="AlphaFoldDB" id="A0AA35X853"/>
<comment type="caution">
    <text evidence="5">The sequence shown here is derived from an EMBL/GenBank/DDBJ whole genome shotgun (WGS) entry which is preliminary data.</text>
</comment>
<gene>
    <name evidence="5" type="ORF">GBAR_LOCUS22904</name>
</gene>
<comment type="similarity">
    <text evidence="4">Belongs to the adenylate kinase family.</text>
</comment>
<dbReference type="CDD" id="cd22979">
    <property type="entry name" value="DD_AK8"/>
    <property type="match status" value="1"/>
</dbReference>
<dbReference type="EMBL" id="CASHTH010003168">
    <property type="protein sequence ID" value="CAI8041187.1"/>
    <property type="molecule type" value="Genomic_DNA"/>
</dbReference>
<evidence type="ECO:0000313" key="5">
    <source>
        <dbReference type="EMBL" id="CAI8041187.1"/>
    </source>
</evidence>
<dbReference type="GO" id="GO:0006139">
    <property type="term" value="P:nucleobase-containing compound metabolic process"/>
    <property type="evidence" value="ECO:0007669"/>
    <property type="project" value="InterPro"/>
</dbReference>
<protein>
    <submittedName>
        <fullName evidence="5">Adenylate kinase 8</fullName>
    </submittedName>
</protein>
<keyword evidence="1 4" id="KW-0808">Transferase</keyword>
<dbReference type="InterPro" id="IPR027417">
    <property type="entry name" value="P-loop_NTPase"/>
</dbReference>
<keyword evidence="3 4" id="KW-0418">Kinase</keyword>
<sequence>MRHCEDDTMAMERLAIPPEFSTYAEEKGIFTLYEGMLEALLTARPECPLQFLSHYLSMDRARMTCVVVYGPPCSGQHSVSKLIARKLRAVHVVPERVLREDQSPAGTQARALAKEGKEVTPGLWAAIIHSRTQQTDCQDKGWVLEAFPRTRKQALALQSKGVIATHFVHLECPDAVLIERYGGKRIDPLTGVYHFLCTRKRSLAPHTPRVVLLGPSGSGKSVQAAKLAHKYNLINVDCEELVQQEMVSGSSLADKMKPFTDSNMMIPDDMVLSVVTRRLGCLDCMSRGWVLHGFPLTGNQAELLAEAGFRPNRVFFLNLCEESVKERLTQLRVDPISGERYHLLMKPPANHELLNRLETHPHDTEEQVSKRLEIHREFAQELEDVYQLGQHVNADQDPLTVFEVIESLMVNPLPILRPVLDE</sequence>